<keyword evidence="2" id="KW-1185">Reference proteome</keyword>
<accession>A0A4C1SDJ3</accession>
<protein>
    <submittedName>
        <fullName evidence="1">Uncharacterized protein</fullName>
    </submittedName>
</protein>
<dbReference type="AlphaFoldDB" id="A0A4C1SDJ3"/>
<feature type="non-terminal residue" evidence="1">
    <location>
        <position position="1"/>
    </location>
</feature>
<name>A0A4C1SDJ3_EUMVA</name>
<dbReference type="Proteomes" id="UP000299102">
    <property type="component" value="Unassembled WGS sequence"/>
</dbReference>
<gene>
    <name evidence="1" type="ORF">EVAR_70439_1</name>
</gene>
<evidence type="ECO:0000313" key="1">
    <source>
        <dbReference type="EMBL" id="GBP00243.1"/>
    </source>
</evidence>
<comment type="caution">
    <text evidence="1">The sequence shown here is derived from an EMBL/GenBank/DDBJ whole genome shotgun (WGS) entry which is preliminary data.</text>
</comment>
<proteinExistence type="predicted"/>
<sequence>ANDRGASAGDRREQPSFDTGLNQQILINDGFNKSFTSLRNSILRDREVVAQQLRKVEDEHRGTTNYILAQKQFFKVQHLRNKVRAIAESVANAKIGMISHSDNPEEVQIFGIDLEKIENLRSTLIEWTDGRLSIVIKVPSETTETTQNDSWYQCLTRTSTKSNSR</sequence>
<dbReference type="OrthoDB" id="7491904at2759"/>
<organism evidence="1 2">
    <name type="scientific">Eumeta variegata</name>
    <name type="common">Bagworm moth</name>
    <name type="synonym">Eumeta japonica</name>
    <dbReference type="NCBI Taxonomy" id="151549"/>
    <lineage>
        <taxon>Eukaryota</taxon>
        <taxon>Metazoa</taxon>
        <taxon>Ecdysozoa</taxon>
        <taxon>Arthropoda</taxon>
        <taxon>Hexapoda</taxon>
        <taxon>Insecta</taxon>
        <taxon>Pterygota</taxon>
        <taxon>Neoptera</taxon>
        <taxon>Endopterygota</taxon>
        <taxon>Lepidoptera</taxon>
        <taxon>Glossata</taxon>
        <taxon>Ditrysia</taxon>
        <taxon>Tineoidea</taxon>
        <taxon>Psychidae</taxon>
        <taxon>Oiketicinae</taxon>
        <taxon>Eumeta</taxon>
    </lineage>
</organism>
<evidence type="ECO:0000313" key="2">
    <source>
        <dbReference type="Proteomes" id="UP000299102"/>
    </source>
</evidence>
<dbReference type="EMBL" id="BGZK01009946">
    <property type="protein sequence ID" value="GBP00243.1"/>
    <property type="molecule type" value="Genomic_DNA"/>
</dbReference>
<reference evidence="1 2" key="1">
    <citation type="journal article" date="2019" name="Commun. Biol.">
        <title>The bagworm genome reveals a unique fibroin gene that provides high tensile strength.</title>
        <authorList>
            <person name="Kono N."/>
            <person name="Nakamura H."/>
            <person name="Ohtoshi R."/>
            <person name="Tomita M."/>
            <person name="Numata K."/>
            <person name="Arakawa K."/>
        </authorList>
    </citation>
    <scope>NUCLEOTIDE SEQUENCE [LARGE SCALE GENOMIC DNA]</scope>
</reference>